<keyword evidence="3" id="KW-1185">Reference proteome</keyword>
<feature type="region of interest" description="Disordered" evidence="1">
    <location>
        <begin position="65"/>
        <end position="119"/>
    </location>
</feature>
<reference evidence="2" key="1">
    <citation type="submission" date="2018-11" db="EMBL/GenBank/DDBJ databases">
        <authorList>
            <person name="Grassa J C."/>
        </authorList>
    </citation>
    <scope>NUCLEOTIDE SEQUENCE [LARGE SCALE GENOMIC DNA]</scope>
</reference>
<dbReference type="AlphaFoldDB" id="A0A803PDZ6"/>
<name>A0A803PDZ6_CANSA</name>
<proteinExistence type="predicted"/>
<organism evidence="2 3">
    <name type="scientific">Cannabis sativa</name>
    <name type="common">Hemp</name>
    <name type="synonym">Marijuana</name>
    <dbReference type="NCBI Taxonomy" id="3483"/>
    <lineage>
        <taxon>Eukaryota</taxon>
        <taxon>Viridiplantae</taxon>
        <taxon>Streptophyta</taxon>
        <taxon>Embryophyta</taxon>
        <taxon>Tracheophyta</taxon>
        <taxon>Spermatophyta</taxon>
        <taxon>Magnoliopsida</taxon>
        <taxon>eudicotyledons</taxon>
        <taxon>Gunneridae</taxon>
        <taxon>Pentapetalae</taxon>
        <taxon>rosids</taxon>
        <taxon>fabids</taxon>
        <taxon>Rosales</taxon>
        <taxon>Cannabaceae</taxon>
        <taxon>Cannabis</taxon>
    </lineage>
</organism>
<dbReference type="EnsemblPlants" id="evm.model.04.1653">
    <property type="protein sequence ID" value="cds.evm.model.04.1653"/>
    <property type="gene ID" value="evm.TU.04.1653"/>
</dbReference>
<evidence type="ECO:0000256" key="1">
    <source>
        <dbReference type="SAM" id="MobiDB-lite"/>
    </source>
</evidence>
<protein>
    <submittedName>
        <fullName evidence="2">Uncharacterized protein</fullName>
    </submittedName>
</protein>
<dbReference type="EMBL" id="UZAU01000395">
    <property type="status" value="NOT_ANNOTATED_CDS"/>
    <property type="molecule type" value="Genomic_DNA"/>
</dbReference>
<feature type="compositionally biased region" description="Basic residues" evidence="1">
    <location>
        <begin position="100"/>
        <end position="119"/>
    </location>
</feature>
<sequence>MIELTHEAETQAIIEERTQVTMILESLSPYFKAFTTNYVMNMLEFNMTQLLNKFTVFENLNKDKSKEGESNIVEAKSNSHFSSGKKKKKNSKDNNGGQPKGKKSPKAKKNKASPKSKNK</sequence>
<evidence type="ECO:0000313" key="2">
    <source>
        <dbReference type="EnsemblPlants" id="cds.evm.model.04.1653"/>
    </source>
</evidence>
<dbReference type="Proteomes" id="UP000596661">
    <property type="component" value="Chromosome 4"/>
</dbReference>
<dbReference type="Gramene" id="evm.model.04.1653">
    <property type="protein sequence ID" value="cds.evm.model.04.1653"/>
    <property type="gene ID" value="evm.TU.04.1653"/>
</dbReference>
<reference evidence="2" key="2">
    <citation type="submission" date="2021-03" db="UniProtKB">
        <authorList>
            <consortium name="EnsemblPlants"/>
        </authorList>
    </citation>
    <scope>IDENTIFICATION</scope>
</reference>
<evidence type="ECO:0000313" key="3">
    <source>
        <dbReference type="Proteomes" id="UP000596661"/>
    </source>
</evidence>
<accession>A0A803PDZ6</accession>